<dbReference type="EMBL" id="BARS01001874">
    <property type="protein sequence ID" value="GAF77561.1"/>
    <property type="molecule type" value="Genomic_DNA"/>
</dbReference>
<dbReference type="CDD" id="cd07989">
    <property type="entry name" value="LPLAT_AGPAT-like"/>
    <property type="match status" value="1"/>
</dbReference>
<dbReference type="PANTHER" id="PTHR10434:SF40">
    <property type="entry name" value="1-ACYL-SN-GLYCEROL-3-PHOSPHATE ACYLTRANSFERASE"/>
    <property type="match status" value="1"/>
</dbReference>
<dbReference type="PANTHER" id="PTHR10434">
    <property type="entry name" value="1-ACYL-SN-GLYCEROL-3-PHOSPHATE ACYLTRANSFERASE"/>
    <property type="match status" value="1"/>
</dbReference>
<feature type="domain" description="Phospholipid/glycerol acyltransferase" evidence="3">
    <location>
        <begin position="34"/>
        <end position="150"/>
    </location>
</feature>
<dbReference type="InterPro" id="IPR002123">
    <property type="entry name" value="Plipid/glycerol_acylTrfase"/>
</dbReference>
<dbReference type="SUPFAM" id="SSF69593">
    <property type="entry name" value="Glycerol-3-phosphate (1)-acyltransferase"/>
    <property type="match status" value="1"/>
</dbReference>
<reference evidence="4" key="1">
    <citation type="journal article" date="2014" name="Front. Microbiol.">
        <title>High frequency of phylogenetically diverse reductive dehalogenase-homologous genes in deep subseafloor sedimentary metagenomes.</title>
        <authorList>
            <person name="Kawai M."/>
            <person name="Futagami T."/>
            <person name="Toyoda A."/>
            <person name="Takaki Y."/>
            <person name="Nishi S."/>
            <person name="Hori S."/>
            <person name="Arai W."/>
            <person name="Tsubouchi T."/>
            <person name="Morono Y."/>
            <person name="Uchiyama I."/>
            <person name="Ito T."/>
            <person name="Fujiyama A."/>
            <person name="Inagaki F."/>
            <person name="Takami H."/>
        </authorList>
    </citation>
    <scope>NUCLEOTIDE SEQUENCE</scope>
    <source>
        <strain evidence="4">Expedition CK06-06</strain>
    </source>
</reference>
<accession>X0SQZ9</accession>
<protein>
    <recommendedName>
        <fullName evidence="3">Phospholipid/glycerol acyltransferase domain-containing protein</fullName>
    </recommendedName>
</protein>
<dbReference type="Pfam" id="PF01553">
    <property type="entry name" value="Acyltransferase"/>
    <property type="match status" value="1"/>
</dbReference>
<keyword evidence="2" id="KW-0012">Acyltransferase</keyword>
<dbReference type="GO" id="GO:0006654">
    <property type="term" value="P:phosphatidic acid biosynthetic process"/>
    <property type="evidence" value="ECO:0007669"/>
    <property type="project" value="TreeGrafter"/>
</dbReference>
<comment type="caution">
    <text evidence="4">The sequence shown here is derived from an EMBL/GenBank/DDBJ whole genome shotgun (WGS) entry which is preliminary data.</text>
</comment>
<dbReference type="AlphaFoldDB" id="X0SQZ9"/>
<dbReference type="SMART" id="SM00563">
    <property type="entry name" value="PlsC"/>
    <property type="match status" value="1"/>
</dbReference>
<dbReference type="GO" id="GO:0003841">
    <property type="term" value="F:1-acylglycerol-3-phosphate O-acyltransferase activity"/>
    <property type="evidence" value="ECO:0007669"/>
    <property type="project" value="TreeGrafter"/>
</dbReference>
<evidence type="ECO:0000259" key="3">
    <source>
        <dbReference type="SMART" id="SM00563"/>
    </source>
</evidence>
<evidence type="ECO:0000256" key="2">
    <source>
        <dbReference type="ARBA" id="ARBA00023315"/>
    </source>
</evidence>
<name>X0SQZ9_9ZZZZ</name>
<evidence type="ECO:0000256" key="1">
    <source>
        <dbReference type="ARBA" id="ARBA00022679"/>
    </source>
</evidence>
<keyword evidence="1" id="KW-0808">Transferase</keyword>
<proteinExistence type="predicted"/>
<evidence type="ECO:0000313" key="4">
    <source>
        <dbReference type="EMBL" id="GAF77561.1"/>
    </source>
</evidence>
<organism evidence="4">
    <name type="scientific">marine sediment metagenome</name>
    <dbReference type="NCBI Taxonomy" id="412755"/>
    <lineage>
        <taxon>unclassified sequences</taxon>
        <taxon>metagenomes</taxon>
        <taxon>ecological metagenomes</taxon>
    </lineage>
</organism>
<sequence>MARKLIIFIVRIGLRIISRRRIVGIENVPDDGPIIVTSNHIGFLDGIMIPSVPMLSAHPNLIVVIAEKYENKTFLKWVINNLGFIFIDRYNSDIRTIREVIKRLKQNGFMIIAPEGTRSPNGSLIEGKPGAAYLAAKTNATILPISLLGCEDSTLRKRLLKLKRLDINVQVGKPYKIPELPRGNREEFLQKYTDEIMCRIAALLPTSRHGFFSEHPRIKELLISENNE</sequence>
<gene>
    <name evidence="4" type="ORF">S01H1_03437</name>
</gene>